<reference evidence="3" key="1">
    <citation type="submission" date="2016-11" db="UniProtKB">
        <authorList>
            <consortium name="WormBaseParasite"/>
        </authorList>
    </citation>
    <scope>IDENTIFICATION</scope>
</reference>
<dbReference type="WBParaSite" id="Hba_04745">
    <property type="protein sequence ID" value="Hba_04745"/>
    <property type="gene ID" value="Hba_04745"/>
</dbReference>
<evidence type="ECO:0000313" key="3">
    <source>
        <dbReference type="WBParaSite" id="Hba_04745"/>
    </source>
</evidence>
<organism evidence="2 3">
    <name type="scientific">Heterorhabditis bacteriophora</name>
    <name type="common">Entomopathogenic nematode worm</name>
    <dbReference type="NCBI Taxonomy" id="37862"/>
    <lineage>
        <taxon>Eukaryota</taxon>
        <taxon>Metazoa</taxon>
        <taxon>Ecdysozoa</taxon>
        <taxon>Nematoda</taxon>
        <taxon>Chromadorea</taxon>
        <taxon>Rhabditida</taxon>
        <taxon>Rhabditina</taxon>
        <taxon>Rhabditomorpha</taxon>
        <taxon>Strongyloidea</taxon>
        <taxon>Heterorhabditidae</taxon>
        <taxon>Heterorhabditis</taxon>
    </lineage>
</organism>
<dbReference type="AlphaFoldDB" id="A0A1I7WIA6"/>
<sequence length="52" mass="5862">MPCSEFAVLLIKLEIVALIFGFKAIMIIGLIDALNIRRYPIYSPVYSKTGKM</sequence>
<protein>
    <submittedName>
        <fullName evidence="3">7TM_GPCR_Srx domain-containing protein</fullName>
    </submittedName>
</protein>
<dbReference type="Proteomes" id="UP000095283">
    <property type="component" value="Unplaced"/>
</dbReference>
<keyword evidence="1" id="KW-0812">Transmembrane</keyword>
<keyword evidence="2" id="KW-1185">Reference proteome</keyword>
<proteinExistence type="predicted"/>
<keyword evidence="1" id="KW-0472">Membrane</keyword>
<name>A0A1I7WIA6_HETBA</name>
<evidence type="ECO:0000313" key="2">
    <source>
        <dbReference type="Proteomes" id="UP000095283"/>
    </source>
</evidence>
<feature type="transmembrane region" description="Helical" evidence="1">
    <location>
        <begin position="6"/>
        <end position="31"/>
    </location>
</feature>
<keyword evidence="1" id="KW-1133">Transmembrane helix</keyword>
<evidence type="ECO:0000256" key="1">
    <source>
        <dbReference type="SAM" id="Phobius"/>
    </source>
</evidence>
<accession>A0A1I7WIA6</accession>